<evidence type="ECO:0000313" key="1">
    <source>
        <dbReference type="EMBL" id="JAD19822.1"/>
    </source>
</evidence>
<organism evidence="1">
    <name type="scientific">Arundo donax</name>
    <name type="common">Giant reed</name>
    <name type="synonym">Donax arundinaceus</name>
    <dbReference type="NCBI Taxonomy" id="35708"/>
    <lineage>
        <taxon>Eukaryota</taxon>
        <taxon>Viridiplantae</taxon>
        <taxon>Streptophyta</taxon>
        <taxon>Embryophyta</taxon>
        <taxon>Tracheophyta</taxon>
        <taxon>Spermatophyta</taxon>
        <taxon>Magnoliopsida</taxon>
        <taxon>Liliopsida</taxon>
        <taxon>Poales</taxon>
        <taxon>Poaceae</taxon>
        <taxon>PACMAD clade</taxon>
        <taxon>Arundinoideae</taxon>
        <taxon>Arundineae</taxon>
        <taxon>Arundo</taxon>
    </lineage>
</organism>
<protein>
    <submittedName>
        <fullName evidence="1">Uncharacterized protein</fullName>
    </submittedName>
</protein>
<name>A0A0A8Y7X7_ARUDO</name>
<reference evidence="1" key="1">
    <citation type="submission" date="2014-09" db="EMBL/GenBank/DDBJ databases">
        <authorList>
            <person name="Magalhaes I.L.F."/>
            <person name="Oliveira U."/>
            <person name="Santos F.R."/>
            <person name="Vidigal T.H.D.A."/>
            <person name="Brescovit A.D."/>
            <person name="Santos A.J."/>
        </authorList>
    </citation>
    <scope>NUCLEOTIDE SEQUENCE</scope>
    <source>
        <tissue evidence="1">Shoot tissue taken approximately 20 cm above the soil surface</tissue>
    </source>
</reference>
<dbReference type="EMBL" id="GBRH01278073">
    <property type="protein sequence ID" value="JAD19822.1"/>
    <property type="molecule type" value="Transcribed_RNA"/>
</dbReference>
<sequence length="26" mass="3102">MYLLSTMDNVSAKFITQNYQIKEHII</sequence>
<reference evidence="1" key="2">
    <citation type="journal article" date="2015" name="Data Brief">
        <title>Shoot transcriptome of the giant reed, Arundo donax.</title>
        <authorList>
            <person name="Barrero R.A."/>
            <person name="Guerrero F.D."/>
            <person name="Moolhuijzen P."/>
            <person name="Goolsby J.A."/>
            <person name="Tidwell J."/>
            <person name="Bellgard S.E."/>
            <person name="Bellgard M.I."/>
        </authorList>
    </citation>
    <scope>NUCLEOTIDE SEQUENCE</scope>
    <source>
        <tissue evidence="1">Shoot tissue taken approximately 20 cm above the soil surface</tissue>
    </source>
</reference>
<accession>A0A0A8Y7X7</accession>
<dbReference type="AlphaFoldDB" id="A0A0A8Y7X7"/>
<proteinExistence type="predicted"/>